<evidence type="ECO:0000256" key="2">
    <source>
        <dbReference type="ARBA" id="ARBA00022801"/>
    </source>
</evidence>
<feature type="binding site" evidence="3">
    <location>
        <position position="94"/>
    </location>
    <ligand>
        <name>a divalent metal cation</name>
        <dbReference type="ChEBI" id="CHEBI:60240"/>
        <label>1</label>
    </ligand>
</feature>
<dbReference type="PIRSF" id="PIRSF005902">
    <property type="entry name" value="DNase_TatD"/>
    <property type="match status" value="1"/>
</dbReference>
<protein>
    <recommendedName>
        <fullName evidence="6">Hydrolase TatD</fullName>
    </recommendedName>
</protein>
<dbReference type="PANTHER" id="PTHR46124:SF2">
    <property type="entry name" value="D-AMINOACYL-TRNA DEACYLASE"/>
    <property type="match status" value="1"/>
</dbReference>
<dbReference type="Proteomes" id="UP000176682">
    <property type="component" value="Unassembled WGS sequence"/>
</dbReference>
<keyword evidence="1 3" id="KW-0479">Metal-binding</keyword>
<dbReference type="InterPro" id="IPR015991">
    <property type="entry name" value="TatD/YcfH-like"/>
</dbReference>
<dbReference type="GO" id="GO:0046872">
    <property type="term" value="F:metal ion binding"/>
    <property type="evidence" value="ECO:0007669"/>
    <property type="project" value="UniProtKB-KW"/>
</dbReference>
<feature type="binding site" evidence="3">
    <location>
        <position position="204"/>
    </location>
    <ligand>
        <name>a divalent metal cation</name>
        <dbReference type="ChEBI" id="CHEBI:60240"/>
        <label>1</label>
    </ligand>
</feature>
<dbReference type="PROSITE" id="PS01091">
    <property type="entry name" value="TATD_3"/>
    <property type="match status" value="1"/>
</dbReference>
<dbReference type="FunFam" id="3.20.20.140:FF:000005">
    <property type="entry name" value="TatD family hydrolase"/>
    <property type="match status" value="1"/>
</dbReference>
<name>A0A1F5FFS2_9BACT</name>
<dbReference type="InterPro" id="IPR001130">
    <property type="entry name" value="TatD-like"/>
</dbReference>
<feature type="binding site" evidence="3">
    <location>
        <position position="6"/>
    </location>
    <ligand>
        <name>a divalent metal cation</name>
        <dbReference type="ChEBI" id="CHEBI:60240"/>
        <label>1</label>
    </ligand>
</feature>
<dbReference type="CDD" id="cd01310">
    <property type="entry name" value="TatD_DNAse"/>
    <property type="match status" value="1"/>
</dbReference>
<dbReference type="Pfam" id="PF01026">
    <property type="entry name" value="TatD_DNase"/>
    <property type="match status" value="1"/>
</dbReference>
<feature type="binding site" evidence="3">
    <location>
        <position position="154"/>
    </location>
    <ligand>
        <name>a divalent metal cation</name>
        <dbReference type="ChEBI" id="CHEBI:60240"/>
        <label>2</label>
    </ligand>
</feature>
<dbReference type="PANTHER" id="PTHR46124">
    <property type="entry name" value="D-AMINOACYL-TRNA DEACYLASE"/>
    <property type="match status" value="1"/>
</dbReference>
<keyword evidence="2" id="KW-0378">Hydrolase</keyword>
<gene>
    <name evidence="4" type="ORF">A2368_02570</name>
</gene>
<organism evidence="4 5">
    <name type="scientific">Candidatus Collierbacteria bacterium RIFOXYB1_FULL_49_13</name>
    <dbReference type="NCBI Taxonomy" id="1817728"/>
    <lineage>
        <taxon>Bacteria</taxon>
        <taxon>Candidatus Collieribacteriota</taxon>
    </lineage>
</organism>
<evidence type="ECO:0000256" key="1">
    <source>
        <dbReference type="ARBA" id="ARBA00022723"/>
    </source>
</evidence>
<dbReference type="AlphaFoldDB" id="A0A1F5FFS2"/>
<dbReference type="InterPro" id="IPR018228">
    <property type="entry name" value="DNase_TatD-rel_CS"/>
</dbReference>
<proteinExistence type="predicted"/>
<feature type="binding site" evidence="3">
    <location>
        <position position="8"/>
    </location>
    <ligand>
        <name>a divalent metal cation</name>
        <dbReference type="ChEBI" id="CHEBI:60240"/>
        <label>1</label>
    </ligand>
</feature>
<dbReference type="Gene3D" id="3.20.20.140">
    <property type="entry name" value="Metal-dependent hydrolases"/>
    <property type="match status" value="1"/>
</dbReference>
<feature type="binding site" evidence="3">
    <location>
        <position position="130"/>
    </location>
    <ligand>
        <name>a divalent metal cation</name>
        <dbReference type="ChEBI" id="CHEBI:60240"/>
        <label>2</label>
    </ligand>
</feature>
<comment type="caution">
    <text evidence="4">The sequence shown here is derived from an EMBL/GenBank/DDBJ whole genome shotgun (WGS) entry which is preliminary data.</text>
</comment>
<dbReference type="InterPro" id="IPR032466">
    <property type="entry name" value="Metal_Hydrolase"/>
</dbReference>
<dbReference type="GO" id="GO:0016788">
    <property type="term" value="F:hydrolase activity, acting on ester bonds"/>
    <property type="evidence" value="ECO:0007669"/>
    <property type="project" value="InterPro"/>
</dbReference>
<evidence type="ECO:0000313" key="5">
    <source>
        <dbReference type="Proteomes" id="UP000176682"/>
    </source>
</evidence>
<evidence type="ECO:0000256" key="3">
    <source>
        <dbReference type="PIRSR" id="PIRSR005902-1"/>
    </source>
</evidence>
<reference evidence="4 5" key="1">
    <citation type="journal article" date="2016" name="Nat. Commun.">
        <title>Thousands of microbial genomes shed light on interconnected biogeochemical processes in an aquifer system.</title>
        <authorList>
            <person name="Anantharaman K."/>
            <person name="Brown C.T."/>
            <person name="Hug L.A."/>
            <person name="Sharon I."/>
            <person name="Castelle C.J."/>
            <person name="Probst A.J."/>
            <person name="Thomas B.C."/>
            <person name="Singh A."/>
            <person name="Wilkins M.J."/>
            <person name="Karaoz U."/>
            <person name="Brodie E.L."/>
            <person name="Williams K.H."/>
            <person name="Hubbard S.S."/>
            <person name="Banfield J.F."/>
        </authorList>
    </citation>
    <scope>NUCLEOTIDE SEQUENCE [LARGE SCALE GENOMIC DNA]</scope>
</reference>
<dbReference type="NCBIfam" id="TIGR00010">
    <property type="entry name" value="YchF/TatD family DNA exonuclease"/>
    <property type="match status" value="1"/>
</dbReference>
<evidence type="ECO:0000313" key="4">
    <source>
        <dbReference type="EMBL" id="OGD78508.1"/>
    </source>
</evidence>
<evidence type="ECO:0008006" key="6">
    <source>
        <dbReference type="Google" id="ProtNLM"/>
    </source>
</evidence>
<dbReference type="EMBL" id="MFAM01000044">
    <property type="protein sequence ID" value="OGD78508.1"/>
    <property type="molecule type" value="Genomic_DNA"/>
</dbReference>
<dbReference type="GO" id="GO:0004536">
    <property type="term" value="F:DNA nuclease activity"/>
    <property type="evidence" value="ECO:0007669"/>
    <property type="project" value="InterPro"/>
</dbReference>
<dbReference type="SUPFAM" id="SSF51556">
    <property type="entry name" value="Metallo-dependent hydrolases"/>
    <property type="match status" value="1"/>
</dbReference>
<sequence length="257" mass="29173">MIVDTHCHLTDGKFGTEVTEVVERAKTNGVEKIIVPASRPRDWERIVELTQKHVGVYGMLGVHPEEVDKISDLRFLISELRGKLRQEKIVGIGEIGMDGYWNRKNLVKQVEVFGAQMQLAVDLEVPVAIHSRNSGTEIRQVMESMEKLPRGQFHCFGESEEFLEYVLGKGFYVSFCGNVTYKSADSLRELVKKVPLKSLLLETDSPYLSPEGKRGTRNEPENVRIIGEFIANLLGIQSEELFEITSRNARELYLMIC</sequence>
<accession>A0A1F5FFS2</accession>